<dbReference type="InterPro" id="IPR049962">
    <property type="entry name" value="THUMP_ThiI"/>
</dbReference>
<dbReference type="InterPro" id="IPR001763">
    <property type="entry name" value="Rhodanese-like_dom"/>
</dbReference>
<dbReference type="NCBIfam" id="TIGR04271">
    <property type="entry name" value="ThiI_C_thiazole"/>
    <property type="match status" value="1"/>
</dbReference>
<dbReference type="GO" id="GO:0002937">
    <property type="term" value="P:tRNA 4-thiouridine biosynthesis"/>
    <property type="evidence" value="ECO:0007669"/>
    <property type="project" value="TreeGrafter"/>
</dbReference>
<comment type="caution">
    <text evidence="11">Lacks conserved residue(s) required for the propagation of feature annotation.</text>
</comment>
<dbReference type="GO" id="GO:0000049">
    <property type="term" value="F:tRNA binding"/>
    <property type="evidence" value="ECO:0007669"/>
    <property type="project" value="UniProtKB-UniRule"/>
</dbReference>
<keyword evidence="6 11" id="KW-0067">ATP-binding</keyword>
<dbReference type="PANTHER" id="PTHR43209">
    <property type="entry name" value="TRNA SULFURTRANSFERASE"/>
    <property type="match status" value="1"/>
</dbReference>
<comment type="catalytic activity">
    <reaction evidence="11">
        <text>[ThiI sulfur-carrier protein]-S-sulfanyl-L-cysteine + a uridine in tRNA + 2 reduced [2Fe-2S]-[ferredoxin] + ATP + H(+) = [ThiI sulfur-carrier protein]-L-cysteine + a 4-thiouridine in tRNA + 2 oxidized [2Fe-2S]-[ferredoxin] + AMP + diphosphate</text>
        <dbReference type="Rhea" id="RHEA:24176"/>
        <dbReference type="Rhea" id="RHEA-COMP:10000"/>
        <dbReference type="Rhea" id="RHEA-COMP:10001"/>
        <dbReference type="Rhea" id="RHEA-COMP:13337"/>
        <dbReference type="Rhea" id="RHEA-COMP:13338"/>
        <dbReference type="Rhea" id="RHEA-COMP:13339"/>
        <dbReference type="Rhea" id="RHEA-COMP:13340"/>
        <dbReference type="ChEBI" id="CHEBI:15378"/>
        <dbReference type="ChEBI" id="CHEBI:29950"/>
        <dbReference type="ChEBI" id="CHEBI:30616"/>
        <dbReference type="ChEBI" id="CHEBI:33019"/>
        <dbReference type="ChEBI" id="CHEBI:33737"/>
        <dbReference type="ChEBI" id="CHEBI:33738"/>
        <dbReference type="ChEBI" id="CHEBI:61963"/>
        <dbReference type="ChEBI" id="CHEBI:65315"/>
        <dbReference type="ChEBI" id="CHEBI:136798"/>
        <dbReference type="ChEBI" id="CHEBI:456215"/>
        <dbReference type="EC" id="2.8.1.4"/>
    </reaction>
</comment>
<dbReference type="InterPro" id="IPR036873">
    <property type="entry name" value="Rhodanese-like_dom_sf"/>
</dbReference>
<evidence type="ECO:0000256" key="1">
    <source>
        <dbReference type="ARBA" id="ARBA00004496"/>
    </source>
</evidence>
<dbReference type="Gene3D" id="3.30.2130.30">
    <property type="match status" value="1"/>
</dbReference>
<dbReference type="InterPro" id="IPR054173">
    <property type="entry name" value="ThiI_fer"/>
</dbReference>
<dbReference type="GO" id="GO:0004810">
    <property type="term" value="F:CCA tRNA nucleotidyltransferase activity"/>
    <property type="evidence" value="ECO:0007669"/>
    <property type="project" value="InterPro"/>
</dbReference>
<dbReference type="CDD" id="cd00158">
    <property type="entry name" value="RHOD"/>
    <property type="match status" value="1"/>
</dbReference>
<comment type="pathway">
    <text evidence="11">Cofactor biosynthesis; thiamine diphosphate biosynthesis.</text>
</comment>
<dbReference type="CDD" id="cd11716">
    <property type="entry name" value="THUMP_ThiI"/>
    <property type="match status" value="1"/>
</dbReference>
<dbReference type="PROSITE" id="PS51165">
    <property type="entry name" value="THUMP"/>
    <property type="match status" value="1"/>
</dbReference>
<dbReference type="Gene3D" id="3.40.250.10">
    <property type="entry name" value="Rhodanese-like domain"/>
    <property type="match status" value="1"/>
</dbReference>
<feature type="domain" description="THUMP" evidence="13">
    <location>
        <begin position="63"/>
        <end position="167"/>
    </location>
</feature>
<dbReference type="SUPFAM" id="SSF52402">
    <property type="entry name" value="Adenine nucleotide alpha hydrolases-like"/>
    <property type="match status" value="1"/>
</dbReference>
<evidence type="ECO:0000256" key="11">
    <source>
        <dbReference type="HAMAP-Rule" id="MF_00021"/>
    </source>
</evidence>
<evidence type="ECO:0000256" key="4">
    <source>
        <dbReference type="ARBA" id="ARBA00022679"/>
    </source>
</evidence>
<evidence type="ECO:0000313" key="15">
    <source>
        <dbReference type="Proteomes" id="UP000219329"/>
    </source>
</evidence>
<evidence type="ECO:0000256" key="10">
    <source>
        <dbReference type="ARBA" id="ARBA00023284"/>
    </source>
</evidence>
<evidence type="ECO:0000313" key="14">
    <source>
        <dbReference type="EMBL" id="PDH33702.1"/>
    </source>
</evidence>
<dbReference type="AlphaFoldDB" id="A0A2A5WBA1"/>
<evidence type="ECO:0000256" key="8">
    <source>
        <dbReference type="ARBA" id="ARBA00022977"/>
    </source>
</evidence>
<feature type="binding site" evidence="11">
    <location>
        <position position="298"/>
    </location>
    <ligand>
        <name>ATP</name>
        <dbReference type="ChEBI" id="CHEBI:30616"/>
    </ligand>
</feature>
<dbReference type="Pfam" id="PF22025">
    <property type="entry name" value="ThiI_fer"/>
    <property type="match status" value="1"/>
</dbReference>
<evidence type="ECO:0000256" key="5">
    <source>
        <dbReference type="ARBA" id="ARBA00022741"/>
    </source>
</evidence>
<dbReference type="GO" id="GO:0009228">
    <property type="term" value="P:thiamine biosynthetic process"/>
    <property type="evidence" value="ECO:0007669"/>
    <property type="project" value="UniProtKB-KW"/>
</dbReference>
<keyword evidence="2 11" id="KW-0963">Cytoplasm</keyword>
<dbReference type="EC" id="2.8.1.4" evidence="11"/>
<dbReference type="NCBIfam" id="TIGR00342">
    <property type="entry name" value="tRNA uracil 4-sulfurtransferase ThiI"/>
    <property type="match status" value="1"/>
</dbReference>
<comment type="catalytic activity">
    <reaction evidence="11">
        <text>[ThiS sulfur-carrier protein]-C-terminal Gly-Gly-AMP + S-sulfanyl-L-cysteinyl-[cysteine desulfurase] + AH2 = [ThiS sulfur-carrier protein]-C-terminal-Gly-aminoethanethioate + L-cysteinyl-[cysteine desulfurase] + A + AMP + 2 H(+)</text>
        <dbReference type="Rhea" id="RHEA:43340"/>
        <dbReference type="Rhea" id="RHEA-COMP:12157"/>
        <dbReference type="Rhea" id="RHEA-COMP:12158"/>
        <dbReference type="Rhea" id="RHEA-COMP:12910"/>
        <dbReference type="Rhea" id="RHEA-COMP:19908"/>
        <dbReference type="ChEBI" id="CHEBI:13193"/>
        <dbReference type="ChEBI" id="CHEBI:15378"/>
        <dbReference type="ChEBI" id="CHEBI:17499"/>
        <dbReference type="ChEBI" id="CHEBI:29950"/>
        <dbReference type="ChEBI" id="CHEBI:61963"/>
        <dbReference type="ChEBI" id="CHEBI:90618"/>
        <dbReference type="ChEBI" id="CHEBI:232372"/>
        <dbReference type="ChEBI" id="CHEBI:456215"/>
    </reaction>
</comment>
<evidence type="ECO:0000256" key="9">
    <source>
        <dbReference type="ARBA" id="ARBA00023157"/>
    </source>
</evidence>
<accession>A0A2A5WBA1</accession>
<protein>
    <recommendedName>
        <fullName evidence="11">tRNA sulfurtransferase</fullName>
        <ecNumber evidence="11">2.8.1.4</ecNumber>
    </recommendedName>
    <alternativeName>
        <fullName evidence="11">Sulfur carrier protein ThiS sulfurtransferase</fullName>
    </alternativeName>
    <alternativeName>
        <fullName evidence="11">Thiamine biosynthesis protein ThiI</fullName>
    </alternativeName>
    <alternativeName>
        <fullName evidence="11">tRNA 4-thiouridine synthase</fullName>
    </alternativeName>
</protein>
<dbReference type="Gene3D" id="3.40.50.620">
    <property type="entry name" value="HUPs"/>
    <property type="match status" value="1"/>
</dbReference>
<name>A0A2A5WBA1_9GAMM</name>
<dbReference type="InterPro" id="IPR014729">
    <property type="entry name" value="Rossmann-like_a/b/a_fold"/>
</dbReference>
<gene>
    <name evidence="11" type="primary">thiI</name>
    <name evidence="14" type="ORF">CNF02_08030</name>
</gene>
<dbReference type="InterPro" id="IPR049961">
    <property type="entry name" value="ThiI_N"/>
</dbReference>
<keyword evidence="8 11" id="KW-0784">Thiamine biosynthesis</keyword>
<keyword evidence="3 11" id="KW-0820">tRNA-binding</keyword>
<feature type="domain" description="Rhodanese" evidence="12">
    <location>
        <begin position="406"/>
        <end position="486"/>
    </location>
</feature>
<dbReference type="InterPro" id="IPR020536">
    <property type="entry name" value="ThiI_AANH"/>
</dbReference>
<dbReference type="GO" id="GO:0009229">
    <property type="term" value="P:thiamine diphosphate biosynthetic process"/>
    <property type="evidence" value="ECO:0007669"/>
    <property type="project" value="UniProtKB-UniRule"/>
</dbReference>
<feature type="active site" description="Cysteine persulfide intermediate" evidence="11">
    <location>
        <position position="459"/>
    </location>
</feature>
<keyword evidence="4 11" id="KW-0808">Transferase</keyword>
<dbReference type="PROSITE" id="PS50206">
    <property type="entry name" value="RHODANESE_3"/>
    <property type="match status" value="1"/>
</dbReference>
<dbReference type="EMBL" id="NTJZ01000007">
    <property type="protein sequence ID" value="PDH33702.1"/>
    <property type="molecule type" value="Genomic_DNA"/>
</dbReference>
<keyword evidence="10" id="KW-0676">Redox-active center</keyword>
<dbReference type="InterPro" id="IPR050102">
    <property type="entry name" value="tRNA_sulfurtransferase_ThiI"/>
</dbReference>
<feature type="binding site" evidence="11">
    <location>
        <position position="267"/>
    </location>
    <ligand>
        <name>ATP</name>
        <dbReference type="ChEBI" id="CHEBI:30616"/>
    </ligand>
</feature>
<keyword evidence="9" id="KW-1015">Disulfide bond</keyword>
<dbReference type="Pfam" id="PF00581">
    <property type="entry name" value="Rhodanese"/>
    <property type="match status" value="1"/>
</dbReference>
<evidence type="ECO:0000256" key="2">
    <source>
        <dbReference type="ARBA" id="ARBA00022490"/>
    </source>
</evidence>
<evidence type="ECO:0000259" key="12">
    <source>
        <dbReference type="PROSITE" id="PS50206"/>
    </source>
</evidence>
<feature type="binding site" evidence="11">
    <location>
        <begin position="185"/>
        <end position="186"/>
    </location>
    <ligand>
        <name>ATP</name>
        <dbReference type="ChEBI" id="CHEBI:30616"/>
    </ligand>
</feature>
<dbReference type="Pfam" id="PF02568">
    <property type="entry name" value="ThiI"/>
    <property type="match status" value="1"/>
</dbReference>
<comment type="function">
    <text evidence="11">Catalyzes the ATP-dependent transfer of a sulfur to tRNA to produce 4-thiouridine in position 8 of tRNAs, which functions as a near-UV photosensor. Also catalyzes the transfer of sulfur to the sulfur carrier protein ThiS, forming ThiS-thiocarboxylate. This is a step in the synthesis of thiazole, in the thiamine biosynthesis pathway. The sulfur is donated as persulfide by IscS.</text>
</comment>
<evidence type="ECO:0000259" key="13">
    <source>
        <dbReference type="PROSITE" id="PS51165"/>
    </source>
</evidence>
<comment type="caution">
    <text evidence="14">The sequence shown here is derived from an EMBL/GenBank/DDBJ whole genome shotgun (WGS) entry which is preliminary data.</text>
</comment>
<dbReference type="SUPFAM" id="SSF143437">
    <property type="entry name" value="THUMP domain-like"/>
    <property type="match status" value="1"/>
</dbReference>
<dbReference type="GO" id="GO:0052837">
    <property type="term" value="P:thiazole biosynthetic process"/>
    <property type="evidence" value="ECO:0007669"/>
    <property type="project" value="InterPro"/>
</dbReference>
<dbReference type="SMART" id="SM00981">
    <property type="entry name" value="THUMP"/>
    <property type="match status" value="1"/>
</dbReference>
<dbReference type="Proteomes" id="UP000219329">
    <property type="component" value="Unassembled WGS sequence"/>
</dbReference>
<reference evidence="14 15" key="1">
    <citation type="submission" date="2017-08" db="EMBL/GenBank/DDBJ databases">
        <title>Fine stratification of microbial communities through a metagenomic profile of the photic zone.</title>
        <authorList>
            <person name="Haro-Moreno J.M."/>
            <person name="Lopez-Perez M."/>
            <person name="De La Torre J."/>
            <person name="Picazo A."/>
            <person name="Camacho A."/>
            <person name="Rodriguez-Valera F."/>
        </authorList>
    </citation>
    <scope>NUCLEOTIDE SEQUENCE [LARGE SCALE GENOMIC DNA]</scope>
    <source>
        <strain evidence="14">MED-G28</strain>
    </source>
</reference>
<dbReference type="SUPFAM" id="SSF52821">
    <property type="entry name" value="Rhodanese/Cell cycle control phosphatase"/>
    <property type="match status" value="1"/>
</dbReference>
<keyword evidence="5 11" id="KW-0547">Nucleotide-binding</keyword>
<proteinExistence type="inferred from homology"/>
<sequence>MLYLVKLFPEITIKSRPVRRKFIRQLRKNLREVLKEFDEGIKVTGKWDVLEVETSNDESIITKQITERLTCTPGIASILKAERHPLREMEEIFQLTLKAYGEFIIGKTFAVRCKRNGQHQFRSVDVEQYVGRGLKKHLKTAGVKLKKPDVTVALEIKDEFLYIIREQVKGLGGYPLGCQDAVMSLISGGFDSSVSSFLTIKRGLQTHYCFFNLGGKAHELAVKEVALFLWMKYHSSHRVKFVSVPFAGVVEEILTQVDDSQMGVVLKRMMLRAGERIADDLSIKALVTGESVAQVSSQTLSNLAVIDTAIDSLVLRPLCTVNKQDIIDISRDIGTEDFSKNIPEYCAVISKKPTTKANIGKVKREESRFNFDVLESAIESAHFQLITEVIDDFNAAAIEVAVKNTISNGSVVIDIRHPSELEISPLNISDGAEVLNVPFYQLRTRFTELDRDTQYMLYCDKGMMSRLHAAHLFDEGYTNVTVLDLKAGV</sequence>
<feature type="binding site" evidence="11">
    <location>
        <position position="289"/>
    </location>
    <ligand>
        <name>ATP</name>
        <dbReference type="ChEBI" id="CHEBI:30616"/>
    </ligand>
</feature>
<dbReference type="GO" id="GO:0005829">
    <property type="term" value="C:cytosol"/>
    <property type="evidence" value="ECO:0007669"/>
    <property type="project" value="TreeGrafter"/>
</dbReference>
<evidence type="ECO:0000256" key="6">
    <source>
        <dbReference type="ARBA" id="ARBA00022840"/>
    </source>
</evidence>
<comment type="subcellular location">
    <subcellularLocation>
        <location evidence="1 11">Cytoplasm</location>
    </subcellularLocation>
</comment>
<dbReference type="InterPro" id="IPR026340">
    <property type="entry name" value="THII_Thiazole_biosynth_dom"/>
</dbReference>
<evidence type="ECO:0000256" key="3">
    <source>
        <dbReference type="ARBA" id="ARBA00022555"/>
    </source>
</evidence>
<dbReference type="CDD" id="cd01712">
    <property type="entry name" value="PPase_ThiI"/>
    <property type="match status" value="1"/>
</dbReference>
<dbReference type="InterPro" id="IPR003720">
    <property type="entry name" value="tRNA_STrfase"/>
</dbReference>
<evidence type="ECO:0000256" key="7">
    <source>
        <dbReference type="ARBA" id="ARBA00022884"/>
    </source>
</evidence>
<organism evidence="14 15">
    <name type="scientific">OM182 bacterium MED-G28</name>
    <dbReference type="NCBI Taxonomy" id="1986256"/>
    <lineage>
        <taxon>Bacteria</taxon>
        <taxon>Pseudomonadati</taxon>
        <taxon>Pseudomonadota</taxon>
        <taxon>Gammaproteobacteria</taxon>
        <taxon>OMG group</taxon>
        <taxon>OM182 clade</taxon>
    </lineage>
</organism>
<comment type="similarity">
    <text evidence="11">Belongs to the ThiI family.</text>
</comment>
<dbReference type="GO" id="GO:0140741">
    <property type="term" value="F:tRNA-uracil-4 sulfurtransferase activity"/>
    <property type="evidence" value="ECO:0007669"/>
    <property type="project" value="UniProtKB-EC"/>
</dbReference>
<dbReference type="GO" id="GO:0005524">
    <property type="term" value="F:ATP binding"/>
    <property type="evidence" value="ECO:0007669"/>
    <property type="project" value="UniProtKB-UniRule"/>
</dbReference>
<dbReference type="InterPro" id="IPR004114">
    <property type="entry name" value="THUMP_dom"/>
</dbReference>
<dbReference type="HAMAP" id="MF_00021">
    <property type="entry name" value="ThiI"/>
    <property type="match status" value="1"/>
</dbReference>
<dbReference type="UniPathway" id="UPA00060"/>
<dbReference type="Pfam" id="PF02926">
    <property type="entry name" value="THUMP"/>
    <property type="match status" value="1"/>
</dbReference>
<dbReference type="PANTHER" id="PTHR43209:SF1">
    <property type="entry name" value="TRNA SULFURTRANSFERASE"/>
    <property type="match status" value="1"/>
</dbReference>
<keyword evidence="7 11" id="KW-0694">RNA-binding</keyword>